<comment type="caution">
    <text evidence="2">The sequence shown here is derived from an EMBL/GenBank/DDBJ whole genome shotgun (WGS) entry which is preliminary data.</text>
</comment>
<evidence type="ECO:0000256" key="1">
    <source>
        <dbReference type="SAM" id="MobiDB-lite"/>
    </source>
</evidence>
<dbReference type="GeneID" id="85474070"/>
<name>A0AAJ0EKJ1_9PEZI</name>
<organism evidence="2 3">
    <name type="scientific">Colletotrichum phormii</name>
    <dbReference type="NCBI Taxonomy" id="359342"/>
    <lineage>
        <taxon>Eukaryota</taxon>
        <taxon>Fungi</taxon>
        <taxon>Dikarya</taxon>
        <taxon>Ascomycota</taxon>
        <taxon>Pezizomycotina</taxon>
        <taxon>Sordariomycetes</taxon>
        <taxon>Hypocreomycetidae</taxon>
        <taxon>Glomerellales</taxon>
        <taxon>Glomerellaceae</taxon>
        <taxon>Colletotrichum</taxon>
        <taxon>Colletotrichum acutatum species complex</taxon>
    </lineage>
</organism>
<protein>
    <submittedName>
        <fullName evidence="2">Uncharacterized protein</fullName>
    </submittedName>
</protein>
<keyword evidence="3" id="KW-1185">Reference proteome</keyword>
<dbReference type="EMBL" id="JAHMHQ010000001">
    <property type="protein sequence ID" value="KAK1655261.1"/>
    <property type="molecule type" value="Genomic_DNA"/>
</dbReference>
<evidence type="ECO:0000313" key="3">
    <source>
        <dbReference type="Proteomes" id="UP001243989"/>
    </source>
</evidence>
<reference evidence="2" key="1">
    <citation type="submission" date="2021-06" db="EMBL/GenBank/DDBJ databases">
        <title>Comparative genomics, transcriptomics and evolutionary studies reveal genomic signatures of adaptation to plant cell wall in hemibiotrophic fungi.</title>
        <authorList>
            <consortium name="DOE Joint Genome Institute"/>
            <person name="Baroncelli R."/>
            <person name="Diaz J.F."/>
            <person name="Benocci T."/>
            <person name="Peng M."/>
            <person name="Battaglia E."/>
            <person name="Haridas S."/>
            <person name="Andreopoulos W."/>
            <person name="Labutti K."/>
            <person name="Pangilinan J."/>
            <person name="Floch G.L."/>
            <person name="Makela M.R."/>
            <person name="Henrissat B."/>
            <person name="Grigoriev I.V."/>
            <person name="Crouch J.A."/>
            <person name="De Vries R.P."/>
            <person name="Sukno S.A."/>
            <person name="Thon M.R."/>
        </authorList>
    </citation>
    <scope>NUCLEOTIDE SEQUENCE</scope>
    <source>
        <strain evidence="2">CBS 102054</strain>
    </source>
</reference>
<dbReference type="Proteomes" id="UP001243989">
    <property type="component" value="Unassembled WGS sequence"/>
</dbReference>
<evidence type="ECO:0000313" key="2">
    <source>
        <dbReference type="EMBL" id="KAK1655261.1"/>
    </source>
</evidence>
<accession>A0AAJ0EKJ1</accession>
<gene>
    <name evidence="2" type="ORF">BDP81DRAFT_412336</name>
</gene>
<feature type="region of interest" description="Disordered" evidence="1">
    <location>
        <begin position="44"/>
        <end position="69"/>
    </location>
</feature>
<dbReference type="RefSeq" id="XP_060451305.1">
    <property type="nucleotide sequence ID" value="XM_060589208.1"/>
</dbReference>
<sequence>MLVNPFSCLPEAAVPAVEKNVALAQGKPRSLEQAQTVTKPVLFGTVTPMEGGHNSSRARSSPKEPPEKQTLVVVTSLSAAQAMQTNKVEIVASTHRRSTKFTTMTTTHTDAVDAVAPLIIAVLGADSLVNTVAEAVVEIHPRRPVVVFPQ</sequence>
<proteinExistence type="predicted"/>
<dbReference type="AlphaFoldDB" id="A0AAJ0EKJ1"/>